<protein>
    <recommendedName>
        <fullName evidence="2">Pyruvate/ketoisovalerate oxidoreductase catalytic domain-containing protein</fullName>
    </recommendedName>
</protein>
<name>A0ABZ2ERU6_9FIRM</name>
<sequence length="181" mass="20020">MLNEIICAGFGGQGVLTAGKILIYVAYKAKKQLTWFPSYGNEMRGGSANCNVVISDEKIASPVVKNPSILLGMNSVSVNKYEPLMKKDGYMFVNSSLVDKDKAYRDDVNVVLVPVTEIAQGIKNERAANICMLGTMVKKLGIFTKEEFEDGMCEYFENLGKGKFNPKNIEAFEAGYNYQLN</sequence>
<proteinExistence type="predicted"/>
<accession>A0ABZ2ERU6</accession>
<organism evidence="3 4">
    <name type="scientific">Terrisporobacter glycolicus ATCC 14880 = DSM 1288</name>
    <dbReference type="NCBI Taxonomy" id="1121315"/>
    <lineage>
        <taxon>Bacteria</taxon>
        <taxon>Bacillati</taxon>
        <taxon>Bacillota</taxon>
        <taxon>Clostridia</taxon>
        <taxon>Peptostreptococcales</taxon>
        <taxon>Peptostreptococcaceae</taxon>
        <taxon>Terrisporobacter</taxon>
    </lineage>
</organism>
<evidence type="ECO:0000256" key="1">
    <source>
        <dbReference type="ARBA" id="ARBA00023002"/>
    </source>
</evidence>
<evidence type="ECO:0000259" key="2">
    <source>
        <dbReference type="Pfam" id="PF01558"/>
    </source>
</evidence>
<reference evidence="3 4" key="1">
    <citation type="journal article" date="2023" name="PLoS ONE">
        <title>Genome-based metabolic and phylogenomic analysis of three Terrisporobacter species.</title>
        <authorList>
            <person name="Boer T."/>
            <person name="Bengelsdorf F.R."/>
            <person name="Bomeke M."/>
            <person name="Daniel R."/>
            <person name="Poehlein A."/>
        </authorList>
    </citation>
    <scope>NUCLEOTIDE SEQUENCE [LARGE SCALE GENOMIC DNA]</scope>
    <source>
        <strain evidence="3 4">DSM 1288</strain>
    </source>
</reference>
<dbReference type="InterPro" id="IPR002869">
    <property type="entry name" value="Pyrv_flavodox_OxRed_cen"/>
</dbReference>
<dbReference type="InterPro" id="IPR019752">
    <property type="entry name" value="Pyrv/ketoisovalerate_OxRed_cat"/>
</dbReference>
<dbReference type="Proteomes" id="UP001348492">
    <property type="component" value="Chromosome"/>
</dbReference>
<dbReference type="PANTHER" id="PTHR42730">
    <property type="entry name" value="2-OXOGLUTARATE SYNTHASE SUBUNIT KORC"/>
    <property type="match status" value="1"/>
</dbReference>
<gene>
    <name evidence="3" type="ORF">TEGL_10070</name>
</gene>
<dbReference type="Gene3D" id="3.40.920.10">
    <property type="entry name" value="Pyruvate-ferredoxin oxidoreductase, PFOR, domain III"/>
    <property type="match status" value="1"/>
</dbReference>
<dbReference type="RefSeq" id="WP_018589066.1">
    <property type="nucleotide sequence ID" value="NZ_CP117523.1"/>
</dbReference>
<feature type="domain" description="Pyruvate/ketoisovalerate oxidoreductase catalytic" evidence="2">
    <location>
        <begin position="11"/>
        <end position="177"/>
    </location>
</feature>
<dbReference type="SUPFAM" id="SSF53323">
    <property type="entry name" value="Pyruvate-ferredoxin oxidoreductase, PFOR, domain III"/>
    <property type="match status" value="1"/>
</dbReference>
<keyword evidence="4" id="KW-1185">Reference proteome</keyword>
<evidence type="ECO:0000313" key="4">
    <source>
        <dbReference type="Proteomes" id="UP001348492"/>
    </source>
</evidence>
<evidence type="ECO:0000313" key="3">
    <source>
        <dbReference type="EMBL" id="WWD82615.1"/>
    </source>
</evidence>
<dbReference type="InterPro" id="IPR052554">
    <property type="entry name" value="2-oxoglutarate_synth_KorC"/>
</dbReference>
<keyword evidence="1" id="KW-0560">Oxidoreductase</keyword>
<dbReference type="PANTHER" id="PTHR42730:SF1">
    <property type="entry name" value="2-OXOGLUTARATE SYNTHASE SUBUNIT KORC"/>
    <property type="match status" value="1"/>
</dbReference>
<dbReference type="Pfam" id="PF01558">
    <property type="entry name" value="POR"/>
    <property type="match status" value="1"/>
</dbReference>
<dbReference type="EMBL" id="CP117523">
    <property type="protein sequence ID" value="WWD82615.1"/>
    <property type="molecule type" value="Genomic_DNA"/>
</dbReference>